<dbReference type="Pfam" id="PF13646">
    <property type="entry name" value="HEAT_2"/>
    <property type="match status" value="2"/>
</dbReference>
<dbReference type="SUPFAM" id="SSF48371">
    <property type="entry name" value="ARM repeat"/>
    <property type="match status" value="1"/>
</dbReference>
<dbReference type="PANTHER" id="PTHR12697:SF5">
    <property type="entry name" value="DEOXYHYPUSINE HYDROXYLASE"/>
    <property type="match status" value="1"/>
</dbReference>
<accession>A0A382VEB7</accession>
<evidence type="ECO:0008006" key="2">
    <source>
        <dbReference type="Google" id="ProtNLM"/>
    </source>
</evidence>
<dbReference type="InterPro" id="IPR011989">
    <property type="entry name" value="ARM-like"/>
</dbReference>
<gene>
    <name evidence="1" type="ORF">METZ01_LOCUS397718</name>
</gene>
<feature type="non-terminal residue" evidence="1">
    <location>
        <position position="286"/>
    </location>
</feature>
<proteinExistence type="predicted"/>
<dbReference type="PANTHER" id="PTHR12697">
    <property type="entry name" value="PBS LYASE HEAT-LIKE PROTEIN"/>
    <property type="match status" value="1"/>
</dbReference>
<dbReference type="EMBL" id="UINC01151325">
    <property type="protein sequence ID" value="SVD44864.1"/>
    <property type="molecule type" value="Genomic_DNA"/>
</dbReference>
<dbReference type="Gene3D" id="1.25.10.10">
    <property type="entry name" value="Leucine-rich Repeat Variant"/>
    <property type="match status" value="2"/>
</dbReference>
<dbReference type="AlphaFoldDB" id="A0A382VEB7"/>
<sequence length="286" mass="31620">IPDLVRVLKDQDVSVRANVAYALGSIGRGAEAAIPDLVRVLKDQDVSVRANMAHALMEIETPEAIKDAVPALIQLLQGPDEDVDYLKDWLVLGPFPSADLEFDFLTDIGGEQNLNPKAGQQVKAQDGQVLTWRSYRSKEAMVNLLEAIGKFENVTVYAYCEIANEELKKHGYIGSDDGVAVWINGQLVHKNNVARRVQLDQDLFEINTKKDSNRCLVKITQGVGDWGFALRFSDNRVLRENATKALGQIGSEAAISALTQALQDESRDVRLRITRALARIRLVDAV</sequence>
<dbReference type="InterPro" id="IPR004155">
    <property type="entry name" value="PBS_lyase_HEAT"/>
</dbReference>
<dbReference type="GO" id="GO:0016491">
    <property type="term" value="F:oxidoreductase activity"/>
    <property type="evidence" value="ECO:0007669"/>
    <property type="project" value="TreeGrafter"/>
</dbReference>
<reference evidence="1" key="1">
    <citation type="submission" date="2018-05" db="EMBL/GenBank/DDBJ databases">
        <authorList>
            <person name="Lanie J.A."/>
            <person name="Ng W.-L."/>
            <person name="Kazmierczak K.M."/>
            <person name="Andrzejewski T.M."/>
            <person name="Davidsen T.M."/>
            <person name="Wayne K.J."/>
            <person name="Tettelin H."/>
            <person name="Glass J.I."/>
            <person name="Rusch D."/>
            <person name="Podicherti R."/>
            <person name="Tsui H.-C.T."/>
            <person name="Winkler M.E."/>
        </authorList>
    </citation>
    <scope>NUCLEOTIDE SEQUENCE</scope>
</reference>
<dbReference type="SMART" id="SM00567">
    <property type="entry name" value="EZ_HEAT"/>
    <property type="match status" value="3"/>
</dbReference>
<evidence type="ECO:0000313" key="1">
    <source>
        <dbReference type="EMBL" id="SVD44864.1"/>
    </source>
</evidence>
<feature type="non-terminal residue" evidence="1">
    <location>
        <position position="1"/>
    </location>
</feature>
<name>A0A382VEB7_9ZZZZ</name>
<dbReference type="InterPro" id="IPR016024">
    <property type="entry name" value="ARM-type_fold"/>
</dbReference>
<protein>
    <recommendedName>
        <fullName evidence="2">HEAT repeat domain-containing protein</fullName>
    </recommendedName>
</protein>
<organism evidence="1">
    <name type="scientific">marine metagenome</name>
    <dbReference type="NCBI Taxonomy" id="408172"/>
    <lineage>
        <taxon>unclassified sequences</taxon>
        <taxon>metagenomes</taxon>
        <taxon>ecological metagenomes</taxon>
    </lineage>
</organism>